<dbReference type="InterPro" id="IPR036318">
    <property type="entry name" value="FAD-bd_PCMH-like_sf"/>
</dbReference>
<evidence type="ECO:0000256" key="7">
    <source>
        <dbReference type="PROSITE-ProRule" id="PRU00703"/>
    </source>
</evidence>
<comment type="subcellular location">
    <subcellularLocation>
        <location evidence="1">Membrane</location>
        <topology evidence="1">Multi-pass membrane protein</topology>
    </subcellularLocation>
</comment>
<evidence type="ECO:0000256" key="1">
    <source>
        <dbReference type="ARBA" id="ARBA00004141"/>
    </source>
</evidence>
<dbReference type="InterPro" id="IPR016169">
    <property type="entry name" value="FAD-bd_PCMH_sub2"/>
</dbReference>
<feature type="transmembrane region" description="Helical" evidence="8">
    <location>
        <begin position="6"/>
        <end position="26"/>
    </location>
</feature>
<evidence type="ECO:0000256" key="2">
    <source>
        <dbReference type="ARBA" id="ARBA00022692"/>
    </source>
</evidence>
<dbReference type="SMART" id="SM01091">
    <property type="entry name" value="CorC_HlyC"/>
    <property type="match status" value="1"/>
</dbReference>
<evidence type="ECO:0000256" key="5">
    <source>
        <dbReference type="ARBA" id="ARBA00023122"/>
    </source>
</evidence>
<dbReference type="AlphaFoldDB" id="A0A364Y8I7"/>
<sequence>MTTDVGYAALSLLLAVIFSGAEISFLSSNKLQLEIASREGSMTAKIMYFFVSKPEHLFCTSLLGNILSLGFSVFYLLNVLEALSPREFNHLTNVSSIFLFILVVTAMIVLVGYIIPKCWAMISPERVVTLITVPFIISYIGLLPFTYGIILTHRFFTRKLLRRKEIEHRPFFRITPLQKVIDDKPASYVGDERILASAMDFKTVKIRDCMIPRTEIAAVEITNTIDQLRKAFMDSGHSKIMIFKKNIDDIIGYCHSSSLFRQPFSIHDILIPVITAPETTPANELMQRFIVEKKNVAVVMDEFGGTAGIVSAEDIVDEIFGAPPSTESVEENLLEEQLDERTYRFNARLEIDYLNLTYKLGLPVGDYDTLGGLILAHTDNIPSVGEIIRMTPFNFTIQSIFSNRIGVVKITVDDVKNDENSASGEAS</sequence>
<dbReference type="InterPro" id="IPR000644">
    <property type="entry name" value="CBS_dom"/>
</dbReference>
<dbReference type="Gene3D" id="3.30.465.10">
    <property type="match status" value="1"/>
</dbReference>
<dbReference type="Pfam" id="PF00571">
    <property type="entry name" value="CBS"/>
    <property type="match status" value="1"/>
</dbReference>
<dbReference type="InterPro" id="IPR046342">
    <property type="entry name" value="CBS_dom_sf"/>
</dbReference>
<accession>A0A364Y8I7</accession>
<keyword evidence="2 8" id="KW-0812">Transmembrane</keyword>
<evidence type="ECO:0000256" key="8">
    <source>
        <dbReference type="SAM" id="Phobius"/>
    </source>
</evidence>
<feature type="transmembrane region" description="Helical" evidence="8">
    <location>
        <begin position="127"/>
        <end position="150"/>
    </location>
</feature>
<protein>
    <submittedName>
        <fullName evidence="10">Hemolysin</fullName>
    </submittedName>
</protein>
<evidence type="ECO:0000313" key="10">
    <source>
        <dbReference type="EMBL" id="RAW03401.1"/>
    </source>
</evidence>
<feature type="domain" description="CBS" evidence="9">
    <location>
        <begin position="269"/>
        <end position="328"/>
    </location>
</feature>
<dbReference type="GO" id="GO:0050660">
    <property type="term" value="F:flavin adenine dinucleotide binding"/>
    <property type="evidence" value="ECO:0007669"/>
    <property type="project" value="InterPro"/>
</dbReference>
<keyword evidence="3" id="KW-0677">Repeat</keyword>
<dbReference type="PROSITE" id="PS51371">
    <property type="entry name" value="CBS"/>
    <property type="match status" value="1"/>
</dbReference>
<comment type="caution">
    <text evidence="10">The sequence shown here is derived from an EMBL/GenBank/DDBJ whole genome shotgun (WGS) entry which is preliminary data.</text>
</comment>
<evidence type="ECO:0000256" key="6">
    <source>
        <dbReference type="ARBA" id="ARBA00023136"/>
    </source>
</evidence>
<proteinExistence type="predicted"/>
<dbReference type="PANTHER" id="PTHR22777:SF17">
    <property type="entry name" value="UPF0053 PROTEIN SLL0260"/>
    <property type="match status" value="1"/>
</dbReference>
<dbReference type="Gene3D" id="3.10.580.10">
    <property type="entry name" value="CBS-domain"/>
    <property type="match status" value="1"/>
</dbReference>
<dbReference type="InterPro" id="IPR005170">
    <property type="entry name" value="Transptr-assoc_dom"/>
</dbReference>
<evidence type="ECO:0000256" key="3">
    <source>
        <dbReference type="ARBA" id="ARBA00022737"/>
    </source>
</evidence>
<feature type="transmembrane region" description="Helical" evidence="8">
    <location>
        <begin position="97"/>
        <end position="115"/>
    </location>
</feature>
<dbReference type="Pfam" id="PF01595">
    <property type="entry name" value="CNNM"/>
    <property type="match status" value="1"/>
</dbReference>
<dbReference type="OrthoDB" id="9798188at2"/>
<reference evidence="10 11" key="1">
    <citation type="submission" date="2018-06" db="EMBL/GenBank/DDBJ databases">
        <title>Chryseolinea flavus sp. nov., a member of the phylum Bacteroidetes isolated from soil.</title>
        <authorList>
            <person name="Li Y."/>
            <person name="Wang J."/>
        </authorList>
    </citation>
    <scope>NUCLEOTIDE SEQUENCE [LARGE SCALE GENOMIC DNA]</scope>
    <source>
        <strain evidence="10 11">SDU1-6</strain>
    </source>
</reference>
<evidence type="ECO:0000256" key="4">
    <source>
        <dbReference type="ARBA" id="ARBA00022989"/>
    </source>
</evidence>
<dbReference type="InterPro" id="IPR044751">
    <property type="entry name" value="Ion_transp-like_CBS"/>
</dbReference>
<dbReference type="PANTHER" id="PTHR22777">
    <property type="entry name" value="HEMOLYSIN-RELATED"/>
    <property type="match status" value="1"/>
</dbReference>
<dbReference type="Pfam" id="PF03471">
    <property type="entry name" value="CorC_HlyC"/>
    <property type="match status" value="1"/>
</dbReference>
<dbReference type="CDD" id="cd04590">
    <property type="entry name" value="CBS_pair_CorC_HlyC_assoc"/>
    <property type="match status" value="1"/>
</dbReference>
<gene>
    <name evidence="10" type="ORF">DQQ10_04760</name>
</gene>
<dbReference type="EMBL" id="QMFY01000001">
    <property type="protein sequence ID" value="RAW03401.1"/>
    <property type="molecule type" value="Genomic_DNA"/>
</dbReference>
<keyword evidence="6 8" id="KW-0472">Membrane</keyword>
<dbReference type="InterPro" id="IPR002550">
    <property type="entry name" value="CNNM"/>
</dbReference>
<evidence type="ECO:0000259" key="9">
    <source>
        <dbReference type="PROSITE" id="PS51371"/>
    </source>
</evidence>
<keyword evidence="5 7" id="KW-0129">CBS domain</keyword>
<dbReference type="RefSeq" id="WP_112745616.1">
    <property type="nucleotide sequence ID" value="NZ_QMFY01000001.1"/>
</dbReference>
<dbReference type="Proteomes" id="UP000251889">
    <property type="component" value="Unassembled WGS sequence"/>
</dbReference>
<organism evidence="10 11">
    <name type="scientific">Pseudochryseolinea flava</name>
    <dbReference type="NCBI Taxonomy" id="2059302"/>
    <lineage>
        <taxon>Bacteria</taxon>
        <taxon>Pseudomonadati</taxon>
        <taxon>Bacteroidota</taxon>
        <taxon>Cytophagia</taxon>
        <taxon>Cytophagales</taxon>
        <taxon>Fulvivirgaceae</taxon>
        <taxon>Pseudochryseolinea</taxon>
    </lineage>
</organism>
<dbReference type="SUPFAM" id="SSF56176">
    <property type="entry name" value="FAD-binding/transporter-associated domain-like"/>
    <property type="match status" value="1"/>
</dbReference>
<evidence type="ECO:0000313" key="11">
    <source>
        <dbReference type="Proteomes" id="UP000251889"/>
    </source>
</evidence>
<name>A0A364Y8I7_9BACT</name>
<feature type="transmembrane region" description="Helical" evidence="8">
    <location>
        <begin position="57"/>
        <end position="77"/>
    </location>
</feature>
<keyword evidence="11" id="KW-1185">Reference proteome</keyword>
<dbReference type="SUPFAM" id="SSF54631">
    <property type="entry name" value="CBS-domain pair"/>
    <property type="match status" value="1"/>
</dbReference>
<dbReference type="GO" id="GO:0005886">
    <property type="term" value="C:plasma membrane"/>
    <property type="evidence" value="ECO:0007669"/>
    <property type="project" value="TreeGrafter"/>
</dbReference>
<keyword evidence="4 8" id="KW-1133">Transmembrane helix</keyword>